<evidence type="ECO:0000256" key="1">
    <source>
        <dbReference type="SAM" id="Phobius"/>
    </source>
</evidence>
<feature type="transmembrane region" description="Helical" evidence="1">
    <location>
        <begin position="207"/>
        <end position="223"/>
    </location>
</feature>
<reference evidence="2" key="2">
    <citation type="journal article" date="2021" name="PeerJ">
        <title>Extensive microbial diversity within the chicken gut microbiome revealed by metagenomics and culture.</title>
        <authorList>
            <person name="Gilroy R."/>
            <person name="Ravi A."/>
            <person name="Getino M."/>
            <person name="Pursley I."/>
            <person name="Horton D.L."/>
            <person name="Alikhan N.F."/>
            <person name="Baker D."/>
            <person name="Gharbi K."/>
            <person name="Hall N."/>
            <person name="Watson M."/>
            <person name="Adriaenssens E.M."/>
            <person name="Foster-Nyarko E."/>
            <person name="Jarju S."/>
            <person name="Secka A."/>
            <person name="Antonio M."/>
            <person name="Oren A."/>
            <person name="Chaudhuri R.R."/>
            <person name="La Ragione R."/>
            <person name="Hildebrand F."/>
            <person name="Pallen M.J."/>
        </authorList>
    </citation>
    <scope>NUCLEOTIDE SEQUENCE</scope>
    <source>
        <strain evidence="2">ChiGjej1B1-1684</strain>
    </source>
</reference>
<feature type="transmembrane region" description="Helical" evidence="1">
    <location>
        <begin position="229"/>
        <end position="247"/>
    </location>
</feature>
<proteinExistence type="predicted"/>
<dbReference type="PANTHER" id="PTHR40076">
    <property type="entry name" value="MEMBRANE PROTEIN-RELATED"/>
    <property type="match status" value="1"/>
</dbReference>
<name>A0A9D1LZB4_9FIRM</name>
<organism evidence="2 3">
    <name type="scientific">Candidatus Limousia pullorum</name>
    <dbReference type="NCBI Taxonomy" id="2840860"/>
    <lineage>
        <taxon>Bacteria</taxon>
        <taxon>Bacillati</taxon>
        <taxon>Bacillota</taxon>
        <taxon>Clostridia</taxon>
        <taxon>Eubacteriales</taxon>
        <taxon>Oscillospiraceae</taxon>
        <taxon>Oscillospiraceae incertae sedis</taxon>
        <taxon>Candidatus Limousia</taxon>
    </lineage>
</organism>
<dbReference type="EMBL" id="DVNG01000107">
    <property type="protein sequence ID" value="HIU50775.1"/>
    <property type="molecule type" value="Genomic_DNA"/>
</dbReference>
<comment type="caution">
    <text evidence="2">The sequence shown here is derived from an EMBL/GenBank/DDBJ whole genome shotgun (WGS) entry which is preliminary data.</text>
</comment>
<sequence length="274" mass="30747">MFKALKLTAKAKLSHGGISLSVGAVMVCLLTAAAGNYLSYLIGLLGSLIPGIEQTGFLLPVIQGIFCAAAMFFFSPLFLGCYRLFLLIARDEQPKLSEIFYYGGNGLYKCALKFSFSLLIRVLARLLISFLPLLGVVMLFVFTPLKNTTNPLVGAAVFSIFIVLGLILFVYLCTSLFYAATAFTMMPQINSNAHFRRSKEICQNQKGNIILFYLSFIPWYLLGFFIIPILWITPYFFVTMIIFSFYLENKYKNKFKTAVNQNIPVANTSAFQQF</sequence>
<accession>A0A9D1LZB4</accession>
<reference evidence="2" key="1">
    <citation type="submission" date="2020-10" db="EMBL/GenBank/DDBJ databases">
        <authorList>
            <person name="Gilroy R."/>
        </authorList>
    </citation>
    <scope>NUCLEOTIDE SEQUENCE</scope>
    <source>
        <strain evidence="2">ChiGjej1B1-1684</strain>
    </source>
</reference>
<feature type="transmembrane region" description="Helical" evidence="1">
    <location>
        <begin position="62"/>
        <end position="85"/>
    </location>
</feature>
<feature type="transmembrane region" description="Helical" evidence="1">
    <location>
        <begin position="122"/>
        <end position="143"/>
    </location>
</feature>
<keyword evidence="1" id="KW-0472">Membrane</keyword>
<dbReference type="Proteomes" id="UP000824118">
    <property type="component" value="Unassembled WGS sequence"/>
</dbReference>
<protein>
    <recommendedName>
        <fullName evidence="4">DUF975 family protein</fullName>
    </recommendedName>
</protein>
<dbReference type="PANTHER" id="PTHR40076:SF1">
    <property type="entry name" value="MEMBRANE PROTEIN"/>
    <property type="match status" value="1"/>
</dbReference>
<dbReference type="InterPro" id="IPR010380">
    <property type="entry name" value="DUF975"/>
</dbReference>
<feature type="transmembrane region" description="Helical" evidence="1">
    <location>
        <begin position="20"/>
        <end position="42"/>
    </location>
</feature>
<evidence type="ECO:0008006" key="4">
    <source>
        <dbReference type="Google" id="ProtNLM"/>
    </source>
</evidence>
<keyword evidence="1" id="KW-1133">Transmembrane helix</keyword>
<dbReference type="Pfam" id="PF06161">
    <property type="entry name" value="DUF975"/>
    <property type="match status" value="1"/>
</dbReference>
<keyword evidence="1" id="KW-0812">Transmembrane</keyword>
<gene>
    <name evidence="2" type="ORF">IAD22_07160</name>
</gene>
<evidence type="ECO:0000313" key="2">
    <source>
        <dbReference type="EMBL" id="HIU50775.1"/>
    </source>
</evidence>
<dbReference type="AlphaFoldDB" id="A0A9D1LZB4"/>
<evidence type="ECO:0000313" key="3">
    <source>
        <dbReference type="Proteomes" id="UP000824118"/>
    </source>
</evidence>
<feature type="transmembrane region" description="Helical" evidence="1">
    <location>
        <begin position="155"/>
        <end position="186"/>
    </location>
</feature>